<dbReference type="Proteomes" id="UP000796880">
    <property type="component" value="Unassembled WGS sequence"/>
</dbReference>
<evidence type="ECO:0000313" key="2">
    <source>
        <dbReference type="Proteomes" id="UP000796880"/>
    </source>
</evidence>
<proteinExistence type="predicted"/>
<dbReference type="EMBL" id="VOIH02000001">
    <property type="protein sequence ID" value="KAF3457391.1"/>
    <property type="molecule type" value="Genomic_DNA"/>
</dbReference>
<protein>
    <submittedName>
        <fullName evidence="1">Uncharacterized protein</fullName>
    </submittedName>
</protein>
<gene>
    <name evidence="1" type="ORF">FNV43_RR02048</name>
</gene>
<comment type="caution">
    <text evidence="1">The sequence shown here is derived from an EMBL/GenBank/DDBJ whole genome shotgun (WGS) entry which is preliminary data.</text>
</comment>
<organism evidence="1 2">
    <name type="scientific">Rhamnella rubrinervis</name>
    <dbReference type="NCBI Taxonomy" id="2594499"/>
    <lineage>
        <taxon>Eukaryota</taxon>
        <taxon>Viridiplantae</taxon>
        <taxon>Streptophyta</taxon>
        <taxon>Embryophyta</taxon>
        <taxon>Tracheophyta</taxon>
        <taxon>Spermatophyta</taxon>
        <taxon>Magnoliopsida</taxon>
        <taxon>eudicotyledons</taxon>
        <taxon>Gunneridae</taxon>
        <taxon>Pentapetalae</taxon>
        <taxon>rosids</taxon>
        <taxon>fabids</taxon>
        <taxon>Rosales</taxon>
        <taxon>Rhamnaceae</taxon>
        <taxon>rhamnoid group</taxon>
        <taxon>Rhamneae</taxon>
        <taxon>Rhamnella</taxon>
    </lineage>
</organism>
<keyword evidence="2" id="KW-1185">Reference proteome</keyword>
<dbReference type="AlphaFoldDB" id="A0A8K0HRM0"/>
<evidence type="ECO:0000313" key="1">
    <source>
        <dbReference type="EMBL" id="KAF3457391.1"/>
    </source>
</evidence>
<reference evidence="1" key="1">
    <citation type="submission" date="2020-03" db="EMBL/GenBank/DDBJ databases">
        <title>A high-quality chromosome-level genome assembly of a woody plant with both climbing and erect habits, Rhamnella rubrinervis.</title>
        <authorList>
            <person name="Lu Z."/>
            <person name="Yang Y."/>
            <person name="Zhu X."/>
            <person name="Sun Y."/>
        </authorList>
    </citation>
    <scope>NUCLEOTIDE SEQUENCE</scope>
    <source>
        <strain evidence="1">BYM</strain>
        <tissue evidence="1">Leaf</tissue>
    </source>
</reference>
<name>A0A8K0HRM0_9ROSA</name>
<accession>A0A8K0HRM0</accession>
<sequence>MGSLVSQMRNLYKNGGDKLVAENSSTLKVPQKGRFPTKLAEDLAILASNLPSKVQLWPARSLFRQGSYPTTYLKRQAYLISSAWTSHHISTTPPRASLLKHSFTISKVHSNLQGLSYWRHTLPTDGGDAAPTGFQERIFPTYYQRGRSKNSQHK</sequence>